<evidence type="ECO:0000256" key="1">
    <source>
        <dbReference type="SAM" id="Coils"/>
    </source>
</evidence>
<evidence type="ECO:0000313" key="3">
    <source>
        <dbReference type="EMBL" id="AIK68358.1"/>
    </source>
</evidence>
<feature type="transmembrane region" description="Helical" evidence="2">
    <location>
        <begin position="6"/>
        <end position="25"/>
    </location>
</feature>
<dbReference type="KEGG" id="vg:22109694"/>
<gene>
    <name evidence="3" type="ORF">P10VF_145</name>
</gene>
<protein>
    <submittedName>
        <fullName evidence="3">Uncharacterized protein</fullName>
    </submittedName>
</protein>
<keyword evidence="2" id="KW-0472">Membrane</keyword>
<reference evidence="3 4" key="1">
    <citation type="submission" date="2014-07" db="EMBL/GenBank/DDBJ databases">
        <title>Isolation and characterization of Rhizobium leguminosarum phages from western Canadian soils and complete genome sequences of rhizobiophages vB_RleS_L338C and vB_RleM_P10VF.</title>
        <authorList>
            <person name="Restrepo-Cordoba M."/>
            <person name="Halmillawewa A.P."/>
            <person name="Perry B."/>
            <person name="Hynes M.F."/>
            <person name="Yost C.K."/>
        </authorList>
    </citation>
    <scope>NUCLEOTIDE SEQUENCE [LARGE SCALE GENOMIC DNA]</scope>
</reference>
<proteinExistence type="predicted"/>
<dbReference type="RefSeq" id="YP_009099884.1">
    <property type="nucleotide sequence ID" value="NC_025429.1"/>
</dbReference>
<name>A0A076YIT7_9CAUD</name>
<keyword evidence="2" id="KW-1133">Transmembrane helix</keyword>
<sequence>MTKAIIYIGILLAFLAVPVGSYFMVKHYSEQVTELKQKNRDLTDQNTEFADRIEFEDKIKNATKDVEPEHEIAVEKNLSLGKQIDDLIRSTPSEALASENAKKTLKALKEIADE</sequence>
<keyword evidence="1" id="KW-0175">Coiled coil</keyword>
<dbReference type="EMBL" id="KM199770">
    <property type="protein sequence ID" value="AIK68358.1"/>
    <property type="molecule type" value="Genomic_DNA"/>
</dbReference>
<organism evidence="3 4">
    <name type="scientific">Rhizobium phage vB_RleM_P10VF</name>
    <dbReference type="NCBI Taxonomy" id="1527770"/>
    <lineage>
        <taxon>Viruses</taxon>
        <taxon>Duplodnaviria</taxon>
        <taxon>Heunggongvirae</taxon>
        <taxon>Uroviricota</taxon>
        <taxon>Caudoviricetes</taxon>
        <taxon>Pootjesviridae</taxon>
        <taxon>Innesvirus</taxon>
        <taxon>Innesvirus P10VF</taxon>
    </lineage>
</organism>
<evidence type="ECO:0000313" key="4">
    <source>
        <dbReference type="Proteomes" id="UP000204140"/>
    </source>
</evidence>
<accession>A0A076YIT7</accession>
<evidence type="ECO:0000256" key="2">
    <source>
        <dbReference type="SAM" id="Phobius"/>
    </source>
</evidence>
<feature type="coiled-coil region" evidence="1">
    <location>
        <begin position="25"/>
        <end position="52"/>
    </location>
</feature>
<dbReference type="Proteomes" id="UP000204140">
    <property type="component" value="Segment"/>
</dbReference>
<dbReference type="GeneID" id="22109694"/>
<dbReference type="OrthoDB" id="41330at10239"/>
<keyword evidence="4" id="KW-1185">Reference proteome</keyword>
<keyword evidence="2" id="KW-0812">Transmembrane</keyword>